<evidence type="ECO:0000313" key="2">
    <source>
        <dbReference type="Proteomes" id="UP000012106"/>
    </source>
</evidence>
<evidence type="ECO:0000313" key="1">
    <source>
        <dbReference type="EMBL" id="EMN22028.1"/>
    </source>
</evidence>
<accession>M6JR07</accession>
<organism evidence="1 2">
    <name type="scientific">Leptospira santarosai serovar Arenal str. MAVJ 401</name>
    <dbReference type="NCBI Taxonomy" id="1049976"/>
    <lineage>
        <taxon>Bacteria</taxon>
        <taxon>Pseudomonadati</taxon>
        <taxon>Spirochaetota</taxon>
        <taxon>Spirochaetia</taxon>
        <taxon>Leptospirales</taxon>
        <taxon>Leptospiraceae</taxon>
        <taxon>Leptospira</taxon>
    </lineage>
</organism>
<name>M6JR07_9LEPT</name>
<dbReference type="Proteomes" id="UP000012106">
    <property type="component" value="Unassembled WGS sequence"/>
</dbReference>
<reference evidence="1 2" key="1">
    <citation type="submission" date="2013-01" db="EMBL/GenBank/DDBJ databases">
        <authorList>
            <person name="Harkins D.M."/>
            <person name="Durkin A.S."/>
            <person name="Brinkac L.M."/>
            <person name="Haft D.H."/>
            <person name="Selengut J.D."/>
            <person name="Sanka R."/>
            <person name="DePew J."/>
            <person name="Purushe J."/>
            <person name="Hartskeerl R.A."/>
            <person name="Ahmed A."/>
            <person name="van der Linden H."/>
            <person name="Goris M.G.A."/>
            <person name="Vinetz J.M."/>
            <person name="Sutton G.G."/>
            <person name="Nierman W.C."/>
            <person name="Fouts D.E."/>
        </authorList>
    </citation>
    <scope>NUCLEOTIDE SEQUENCE [LARGE SCALE GENOMIC DNA]</scope>
    <source>
        <strain evidence="1 2">MAVJ 401</strain>
    </source>
</reference>
<protein>
    <submittedName>
        <fullName evidence="1">Uncharacterized protein</fullName>
    </submittedName>
</protein>
<dbReference type="EMBL" id="AHMU02000044">
    <property type="protein sequence ID" value="EMN22028.1"/>
    <property type="molecule type" value="Genomic_DNA"/>
</dbReference>
<comment type="caution">
    <text evidence="1">The sequence shown here is derived from an EMBL/GenBank/DDBJ whole genome shotgun (WGS) entry which is preliminary data.</text>
</comment>
<sequence length="58" mass="6999">MFFKQFLGMKNESGHNLSDSFSITIFSKKLRKNVMLLFHKNRYGKDRQERELRQAFLS</sequence>
<proteinExistence type="predicted"/>
<dbReference type="AlphaFoldDB" id="M6JR07"/>
<gene>
    <name evidence="1" type="ORF">LEP1GSC063_4404</name>
</gene>